<feature type="compositionally biased region" description="Gly residues" evidence="1">
    <location>
        <begin position="298"/>
        <end position="308"/>
    </location>
</feature>
<dbReference type="Proteomes" id="UP001340816">
    <property type="component" value="Chromosome"/>
</dbReference>
<feature type="compositionally biased region" description="Low complexity" evidence="1">
    <location>
        <begin position="229"/>
        <end position="247"/>
    </location>
</feature>
<feature type="compositionally biased region" description="Low complexity" evidence="1">
    <location>
        <begin position="471"/>
        <end position="496"/>
    </location>
</feature>
<gene>
    <name evidence="2" type="ORF">OHB35_23450</name>
</gene>
<organism evidence="2 3">
    <name type="scientific">Streptomyces phaeochromogenes</name>
    <dbReference type="NCBI Taxonomy" id="1923"/>
    <lineage>
        <taxon>Bacteria</taxon>
        <taxon>Bacillati</taxon>
        <taxon>Actinomycetota</taxon>
        <taxon>Actinomycetes</taxon>
        <taxon>Kitasatosporales</taxon>
        <taxon>Streptomycetaceae</taxon>
        <taxon>Streptomyces</taxon>
        <taxon>Streptomyces phaeochromogenes group</taxon>
    </lineage>
</organism>
<reference evidence="2 3" key="1">
    <citation type="submission" date="2022-10" db="EMBL/GenBank/DDBJ databases">
        <title>The complete genomes of actinobacterial strains from the NBC collection.</title>
        <authorList>
            <person name="Joergensen T.S."/>
            <person name="Alvarez Arevalo M."/>
            <person name="Sterndorff E.B."/>
            <person name="Faurdal D."/>
            <person name="Vuksanovic O."/>
            <person name="Mourched A.-S."/>
            <person name="Charusanti P."/>
            <person name="Shaw S."/>
            <person name="Blin K."/>
            <person name="Weber T."/>
        </authorList>
    </citation>
    <scope>NUCLEOTIDE SEQUENCE [LARGE SCALE GENOMIC DNA]</scope>
    <source>
        <strain evidence="2 3">NBC 01752</strain>
    </source>
</reference>
<feature type="compositionally biased region" description="Low complexity" evidence="1">
    <location>
        <begin position="272"/>
        <end position="297"/>
    </location>
</feature>
<sequence>MTHNGQGDEPSARPAHEGIVLPSDGGEPLLPGQTGDRAVPAGGQAWDQPWGPGPTPGASQEPGQGWTPTGEWGNAGQDQGQGAQAPGWGTQHTGTGQGGAAPASGAPAQDAPPQISSWTAAAQAPDAGAQAPGWDGSAPGAGAGPGAQGGYAGQPSQYADPTAQYGAQGTAGGSWGGPQAPNSGGGQLPPQNPGAGSVPQQRSAAGAPLPHEGAPTNGYGAPQTPGAYAPGNPQAHAQGPAGAQAPGPYVPENAQAHGQGPAGAQAPGGYGYPQAHGGQAGAPQPQSQGGATESQTPGGYGYPQGSGGQAPASYAPGGQTAAPLPPVGAGAGAMPVAAMDEGATQYLPPVPAAPAVDEGATQLLPPVGPGALPPEMPPAGAAPTAMSSESTRYLGRVRPDGPGPASGGPGAGPLPPAVDPDAQPTQFIAPVPAQPGAAQYGVRPGVPEERQQQPPAEFDNLFRADAGGSTQQLPRVGQPRGRQGAAAGFGTPNRPGAPGGPGAPEGPAGRGARRAAADGDNGRGGRTRSRVPVIAAVGVGIAVLGIGAGALLSGGGGGDDGDDNKTVAATAPATDDSASASADPAKEQAVALDKLLADSGDSRDSVVKAVGNVRKCADLGQAASDLRNAAKQRDGLVTSLADLSVDKLPNHAQLTAALNSAWKASSAADTHYAAWADQTAGKKGCRKGQARNTGQTAAGNRESGTATTQKAKAAKLWNSIAQTYGLTERQPGQL</sequence>
<feature type="compositionally biased region" description="Low complexity" evidence="1">
    <location>
        <begin position="74"/>
        <end position="138"/>
    </location>
</feature>
<keyword evidence="3" id="KW-1185">Reference proteome</keyword>
<accession>A0ABZ1HBK8</accession>
<feature type="region of interest" description="Disordered" evidence="1">
    <location>
        <begin position="346"/>
        <end position="531"/>
    </location>
</feature>
<feature type="compositionally biased region" description="Low complexity" evidence="1">
    <location>
        <begin position="568"/>
        <end position="583"/>
    </location>
</feature>
<feature type="region of interest" description="Disordered" evidence="1">
    <location>
        <begin position="684"/>
        <end position="712"/>
    </location>
</feature>
<feature type="region of interest" description="Disordered" evidence="1">
    <location>
        <begin position="556"/>
        <end position="586"/>
    </location>
</feature>
<feature type="compositionally biased region" description="Low complexity" evidence="1">
    <location>
        <begin position="254"/>
        <end position="265"/>
    </location>
</feature>
<evidence type="ECO:0000313" key="2">
    <source>
        <dbReference type="EMBL" id="WSD15967.1"/>
    </source>
</evidence>
<feature type="compositionally biased region" description="Pro residues" evidence="1">
    <location>
        <begin position="366"/>
        <end position="377"/>
    </location>
</feature>
<dbReference type="RefSeq" id="WP_326759840.1">
    <property type="nucleotide sequence ID" value="NZ_CP109135.1"/>
</dbReference>
<dbReference type="EMBL" id="CP109135">
    <property type="protein sequence ID" value="WSD15967.1"/>
    <property type="molecule type" value="Genomic_DNA"/>
</dbReference>
<name>A0ABZ1HBK8_STRPH</name>
<feature type="compositionally biased region" description="Polar residues" evidence="1">
    <location>
        <begin position="690"/>
        <end position="704"/>
    </location>
</feature>
<feature type="compositionally biased region" description="Gly residues" evidence="1">
    <location>
        <begin position="139"/>
        <end position="152"/>
    </location>
</feature>
<proteinExistence type="predicted"/>
<feature type="region of interest" description="Disordered" evidence="1">
    <location>
        <begin position="1"/>
        <end position="333"/>
    </location>
</feature>
<protein>
    <submittedName>
        <fullName evidence="2">Uncharacterized protein</fullName>
    </submittedName>
</protein>
<evidence type="ECO:0000256" key="1">
    <source>
        <dbReference type="SAM" id="MobiDB-lite"/>
    </source>
</evidence>
<evidence type="ECO:0000313" key="3">
    <source>
        <dbReference type="Proteomes" id="UP001340816"/>
    </source>
</evidence>
<feature type="compositionally biased region" description="Low complexity" evidence="1">
    <location>
        <begin position="153"/>
        <end position="168"/>
    </location>
</feature>